<accession>H0EPY7</accession>
<comment type="caution">
    <text evidence="2">The sequence shown here is derived from an EMBL/GenBank/DDBJ whole genome shotgun (WGS) entry which is preliminary data.</text>
</comment>
<dbReference type="InterPro" id="IPR056125">
    <property type="entry name" value="DUF7708"/>
</dbReference>
<protein>
    <recommendedName>
        <fullName evidence="1">DUF7708 domain-containing protein</fullName>
    </recommendedName>
</protein>
<organism evidence="2 3">
    <name type="scientific">Glarea lozoyensis (strain ATCC 74030 / MF5533)</name>
    <dbReference type="NCBI Taxonomy" id="1104152"/>
    <lineage>
        <taxon>Eukaryota</taxon>
        <taxon>Fungi</taxon>
        <taxon>Dikarya</taxon>
        <taxon>Ascomycota</taxon>
        <taxon>Pezizomycotina</taxon>
        <taxon>Leotiomycetes</taxon>
        <taxon>Helotiales</taxon>
        <taxon>Helotiaceae</taxon>
        <taxon>Glarea</taxon>
    </lineage>
</organism>
<dbReference type="InParanoid" id="H0EPY7"/>
<evidence type="ECO:0000313" key="2">
    <source>
        <dbReference type="EMBL" id="EHK99429.1"/>
    </source>
</evidence>
<dbReference type="OrthoDB" id="61900at2759"/>
<dbReference type="HOGENOM" id="CLU_823993_0_0_1"/>
<name>H0EPY7_GLAL7</name>
<keyword evidence="3" id="KW-1185">Reference proteome</keyword>
<dbReference type="EMBL" id="AGUE01000117">
    <property type="protein sequence ID" value="EHK99429.1"/>
    <property type="molecule type" value="Genomic_DNA"/>
</dbReference>
<dbReference type="Pfam" id="PF24809">
    <property type="entry name" value="DUF7708"/>
    <property type="match status" value="1"/>
</dbReference>
<reference evidence="2 3" key="1">
    <citation type="journal article" date="2012" name="Eukaryot. Cell">
        <title>Genome sequence of the fungus Glarea lozoyensis: the first genome sequence of a species from the Helotiaceae family.</title>
        <authorList>
            <person name="Youssar L."/>
            <person name="Gruening B.A."/>
            <person name="Erxleben A."/>
            <person name="Guenther S."/>
            <person name="Huettel W."/>
        </authorList>
    </citation>
    <scope>NUCLEOTIDE SEQUENCE [LARGE SCALE GENOMIC DNA]</scope>
    <source>
        <strain evidence="3">ATCC 74030 / MF5533</strain>
    </source>
</reference>
<feature type="domain" description="DUF7708" evidence="1">
    <location>
        <begin position="26"/>
        <end position="165"/>
    </location>
</feature>
<evidence type="ECO:0000259" key="1">
    <source>
        <dbReference type="Pfam" id="PF24809"/>
    </source>
</evidence>
<evidence type="ECO:0000313" key="3">
    <source>
        <dbReference type="Proteomes" id="UP000005446"/>
    </source>
</evidence>
<dbReference type="Proteomes" id="UP000005446">
    <property type="component" value="Unassembled WGS sequence"/>
</dbReference>
<dbReference type="AlphaFoldDB" id="H0EPY7"/>
<sequence length="337" mass="38581">MEDVLKTVNAGKRKYDMRTKHMDARRWLRKLSRGILYYASILDVIAQHHPEYVSLAWGAMKFTLVGIINHEHLVVELSKALCTVADVLPNAELKNLLYPTEQMKHAVAVLYTQILELLERAAQWYKAGKIRHFIGSITKPDIVEEISIAARRVDQLAISASMAEQRDMNLQQQEMRLEQKLTYEAVLEVKRITKARDFAIDAIDFIEESQVPMIWALNVDGQQDATVSLTEVLKHLILQVLRINHTMLTEKSLALNAAQFQSATTLADWIKIFAAVLRGIPHAYIVIDAEVTRDQYEAQWPQVFELLFDELKKQRIESVVKSVFRGAFCKTDAHGEE</sequence>
<proteinExistence type="predicted"/>
<gene>
    <name evidence="2" type="ORF">M7I_4727</name>
</gene>